<accession>A0A235H9G6</accession>
<comment type="caution">
    <text evidence="1">The sequence shown here is derived from an EMBL/GenBank/DDBJ whole genome shotgun (WGS) entry which is preliminary data.</text>
</comment>
<keyword evidence="1" id="KW-0614">Plasmid</keyword>
<dbReference type="Proteomes" id="UP000215367">
    <property type="component" value="Unassembled WGS sequence"/>
</dbReference>
<gene>
    <name evidence="1" type="ORF">CHT98_20870</name>
</gene>
<organism evidence="1 2">
    <name type="scientific">Azospirillum brasilense</name>
    <dbReference type="NCBI Taxonomy" id="192"/>
    <lineage>
        <taxon>Bacteria</taxon>
        <taxon>Pseudomonadati</taxon>
        <taxon>Pseudomonadota</taxon>
        <taxon>Alphaproteobacteria</taxon>
        <taxon>Rhodospirillales</taxon>
        <taxon>Azospirillaceae</taxon>
        <taxon>Azospirillum</taxon>
    </lineage>
</organism>
<protein>
    <submittedName>
        <fullName evidence="1">Uncharacterized protein</fullName>
    </submittedName>
</protein>
<name>A0A235H9G6_AZOBR</name>
<proteinExistence type="predicted"/>
<evidence type="ECO:0000313" key="1">
    <source>
        <dbReference type="EMBL" id="OYD82471.1"/>
    </source>
</evidence>
<reference evidence="1 2" key="1">
    <citation type="submission" date="2017-07" db="EMBL/GenBank/DDBJ databases">
        <title>Whole genome sequence of Azospirillum brasilense 2A1, a potential biofertilizer strain.</title>
        <authorList>
            <person name="Fontana C.A."/>
            <person name="Toffoli L.M."/>
            <person name="Salazar S.M."/>
            <person name="Puglisi E."/>
            <person name="Pedraza R."/>
            <person name="Bassi D."/>
            <person name="Cocconcelli P.S."/>
        </authorList>
    </citation>
    <scope>NUCLEOTIDE SEQUENCE [LARGE SCALE GENOMIC DNA]</scope>
    <source>
        <strain evidence="1 2">2A1</strain>
        <plasmid evidence="1">unnamed</plasmid>
    </source>
</reference>
<dbReference type="EMBL" id="NOWT01000022">
    <property type="protein sequence ID" value="OYD82471.1"/>
    <property type="molecule type" value="Genomic_DNA"/>
</dbReference>
<dbReference type="AlphaFoldDB" id="A0A235H9G6"/>
<sequence>MKWTLAGQDEVFDQPVSYAKLSDALDCACTVLYRHPTDIWIENDTGSPIALDFRIKQHCTSKGHA</sequence>
<evidence type="ECO:0000313" key="2">
    <source>
        <dbReference type="Proteomes" id="UP000215367"/>
    </source>
</evidence>
<geneLocation type="plasmid" evidence="1">
    <name>unnamed</name>
</geneLocation>